<dbReference type="SUPFAM" id="SSF81383">
    <property type="entry name" value="F-box domain"/>
    <property type="match status" value="1"/>
</dbReference>
<name>A0A2P6Q4F3_ROSCH</name>
<dbReference type="PROSITE" id="PS50181">
    <property type="entry name" value="FBOX"/>
    <property type="match status" value="1"/>
</dbReference>
<evidence type="ECO:0000313" key="3">
    <source>
        <dbReference type="Proteomes" id="UP000238479"/>
    </source>
</evidence>
<dbReference type="EMBL" id="PDCK01000043">
    <property type="protein sequence ID" value="PRQ29029.1"/>
    <property type="molecule type" value="Genomic_DNA"/>
</dbReference>
<dbReference type="AlphaFoldDB" id="A0A2P6Q4F3"/>
<dbReference type="Gene3D" id="3.80.10.10">
    <property type="entry name" value="Ribonuclease Inhibitor"/>
    <property type="match status" value="1"/>
</dbReference>
<dbReference type="InterPro" id="IPR055411">
    <property type="entry name" value="LRR_FXL15/At3g58940/PEG3-like"/>
</dbReference>
<dbReference type="Proteomes" id="UP000238479">
    <property type="component" value="Chromosome 5"/>
</dbReference>
<sequence>MIDDCDAQNSMAVVMRIRPHLPDDIIRQILSHLPTKSAIRMSILSKQFEGAWCSLPVIDLDEGKPQANLDRGIHFTNILKRYLKFRTENKDRLHPPLDKFRLRMAVMYPDREDILEKLLTSFAQERSVKELDLSCPTFTNIALEKRPQSSPQILVNINSLTSLSLESVGIENDVTRSGDILLPSLKNMSLKSMHLQSSFKFLSHLISRCPAIEYLTLTSCTEFFWFGRSESITVARSRTLKHLEIRDCSFSIFHVSDCEVLESVTLVSKSPRVMLALYGGRNLKYINICSEKATDIHIDRCKDSVEATMDTPNLQLFRFNGFDAMKCMNGRHLLSNFVISTEMLAS</sequence>
<protein>
    <submittedName>
        <fullName evidence="2">Putative F-box domain, leucine-rich repeat domain, L domain-containing protein</fullName>
    </submittedName>
</protein>
<comment type="caution">
    <text evidence="2">The sequence shown here is derived from an EMBL/GenBank/DDBJ whole genome shotgun (WGS) entry which is preliminary data.</text>
</comment>
<dbReference type="OMA" id="YINICSE"/>
<evidence type="ECO:0000313" key="2">
    <source>
        <dbReference type="EMBL" id="PRQ29029.1"/>
    </source>
</evidence>
<dbReference type="InterPro" id="IPR001810">
    <property type="entry name" value="F-box_dom"/>
</dbReference>
<dbReference type="PANTHER" id="PTHR31900">
    <property type="entry name" value="F-BOX/RNI SUPERFAMILY PROTEIN-RELATED"/>
    <property type="match status" value="1"/>
</dbReference>
<dbReference type="Gramene" id="PRQ29029">
    <property type="protein sequence ID" value="PRQ29029"/>
    <property type="gene ID" value="RchiOBHm_Chr5g0009421"/>
</dbReference>
<feature type="domain" description="F-box" evidence="1">
    <location>
        <begin position="15"/>
        <end position="48"/>
    </location>
</feature>
<dbReference type="Pfam" id="PF24758">
    <property type="entry name" value="LRR_At5g56370"/>
    <property type="match status" value="1"/>
</dbReference>
<dbReference type="InterPro" id="IPR032675">
    <property type="entry name" value="LRR_dom_sf"/>
</dbReference>
<accession>A0A2P6Q4F3</accession>
<dbReference type="Pfam" id="PF00646">
    <property type="entry name" value="F-box"/>
    <property type="match status" value="1"/>
</dbReference>
<dbReference type="STRING" id="74649.A0A2P6Q4F3"/>
<organism evidence="2 3">
    <name type="scientific">Rosa chinensis</name>
    <name type="common">China rose</name>
    <dbReference type="NCBI Taxonomy" id="74649"/>
    <lineage>
        <taxon>Eukaryota</taxon>
        <taxon>Viridiplantae</taxon>
        <taxon>Streptophyta</taxon>
        <taxon>Embryophyta</taxon>
        <taxon>Tracheophyta</taxon>
        <taxon>Spermatophyta</taxon>
        <taxon>Magnoliopsida</taxon>
        <taxon>eudicotyledons</taxon>
        <taxon>Gunneridae</taxon>
        <taxon>Pentapetalae</taxon>
        <taxon>rosids</taxon>
        <taxon>fabids</taxon>
        <taxon>Rosales</taxon>
        <taxon>Rosaceae</taxon>
        <taxon>Rosoideae</taxon>
        <taxon>Rosoideae incertae sedis</taxon>
        <taxon>Rosa</taxon>
    </lineage>
</organism>
<dbReference type="InterPro" id="IPR050232">
    <property type="entry name" value="FBL13/AtMIF1-like"/>
</dbReference>
<reference evidence="2 3" key="1">
    <citation type="journal article" date="2018" name="Nat. Genet.">
        <title>The Rosa genome provides new insights in the design of modern roses.</title>
        <authorList>
            <person name="Bendahmane M."/>
        </authorList>
    </citation>
    <scope>NUCLEOTIDE SEQUENCE [LARGE SCALE GENOMIC DNA]</scope>
    <source>
        <strain evidence="3">cv. Old Blush</strain>
    </source>
</reference>
<gene>
    <name evidence="2" type="ORF">RchiOBHm_Chr5g0009421</name>
</gene>
<keyword evidence="3" id="KW-1185">Reference proteome</keyword>
<dbReference type="SMART" id="SM00256">
    <property type="entry name" value="FBOX"/>
    <property type="match status" value="1"/>
</dbReference>
<dbReference type="PANTHER" id="PTHR31900:SF27">
    <property type="entry name" value="FBD DOMAIN-CONTAINING PROTEIN"/>
    <property type="match status" value="1"/>
</dbReference>
<evidence type="ECO:0000259" key="1">
    <source>
        <dbReference type="PROSITE" id="PS50181"/>
    </source>
</evidence>
<dbReference type="SUPFAM" id="SSF52047">
    <property type="entry name" value="RNI-like"/>
    <property type="match status" value="1"/>
</dbReference>
<proteinExistence type="predicted"/>
<dbReference type="InterPro" id="IPR036047">
    <property type="entry name" value="F-box-like_dom_sf"/>
</dbReference>